<keyword evidence="2" id="KW-1185">Reference proteome</keyword>
<evidence type="ECO:0000313" key="2">
    <source>
        <dbReference type="Proteomes" id="UP001063698"/>
    </source>
</evidence>
<sequence>MGESLNVFRIKGALAFEELEIELSKVNLFIGSDDSGVFEVGRSIVALNLASQIKDPYLAFLRLFGTKPYSIMDNNSSILLNDISLELDDQKMSFIVGKPIWLRTAFLPSERVGILKTLLNLLRVRSPSSLIAMESLIEYTWAPVRFFLNSIVPPYHIAETQEECFELLLNKLEKLSNLIEDPRTIRNSPIDEKLLSKVVNDLEKDDLLYIEDPGVFKPVKKAKEYVQSLIRKVIDKGAHIILVSYRSAPLYAISGLVEKEELSAAEVRAYHFTTKRGRREAKSLPVEEGIGILPEDLEFMVEVTP</sequence>
<reference evidence="1" key="1">
    <citation type="submission" date="2013-11" db="EMBL/GenBank/DDBJ databases">
        <title>Comparative genomics of Ignicoccus.</title>
        <authorList>
            <person name="Podar M."/>
        </authorList>
    </citation>
    <scope>NUCLEOTIDE SEQUENCE</scope>
    <source>
        <strain evidence="1">DSM 13166</strain>
    </source>
</reference>
<protein>
    <submittedName>
        <fullName evidence="1">Uncharacterized protein</fullName>
    </submittedName>
</protein>
<name>A0A977KAH1_9CREN</name>
<dbReference type="EMBL" id="CP006868">
    <property type="protein sequence ID" value="UXD22074.1"/>
    <property type="molecule type" value="Genomic_DNA"/>
</dbReference>
<proteinExistence type="predicted"/>
<gene>
    <name evidence="1" type="ORF">IPA_01370</name>
</gene>
<organism evidence="1 2">
    <name type="scientific">Ignicoccus pacificus DSM 13166</name>
    <dbReference type="NCBI Taxonomy" id="940294"/>
    <lineage>
        <taxon>Archaea</taxon>
        <taxon>Thermoproteota</taxon>
        <taxon>Thermoprotei</taxon>
        <taxon>Desulfurococcales</taxon>
        <taxon>Desulfurococcaceae</taxon>
        <taxon>Ignicoccus</taxon>
    </lineage>
</organism>
<dbReference type="Proteomes" id="UP001063698">
    <property type="component" value="Chromosome"/>
</dbReference>
<dbReference type="KEGG" id="ipc:IPA_01370"/>
<evidence type="ECO:0000313" key="1">
    <source>
        <dbReference type="EMBL" id="UXD22074.1"/>
    </source>
</evidence>
<accession>A0A977KAH1</accession>
<dbReference type="AlphaFoldDB" id="A0A977KAH1"/>